<reference evidence="2 3" key="1">
    <citation type="submission" date="2015-07" db="EMBL/GenBank/DDBJ databases">
        <title>Genome analysis of myxobacterium Chondromyces crocatus Cm c5 reveals a high potential for natural compound synthesis and the genetic basis for the loss of fruiting body formation.</title>
        <authorList>
            <person name="Zaburannyi N."/>
            <person name="Bunk B."/>
            <person name="Maier J."/>
            <person name="Overmann J."/>
            <person name="Mueller R."/>
        </authorList>
    </citation>
    <scope>NUCLEOTIDE SEQUENCE [LARGE SCALE GENOMIC DNA]</scope>
    <source>
        <strain evidence="2 3">Cm c5</strain>
    </source>
</reference>
<dbReference type="EMBL" id="CP012159">
    <property type="protein sequence ID" value="AKT39176.1"/>
    <property type="molecule type" value="Genomic_DNA"/>
</dbReference>
<name>A0A0K1EE82_CHOCO</name>
<gene>
    <name evidence="2" type="ORF">CMC5_033230</name>
</gene>
<dbReference type="Proteomes" id="UP000067626">
    <property type="component" value="Chromosome"/>
</dbReference>
<dbReference type="InterPro" id="IPR011989">
    <property type="entry name" value="ARM-like"/>
</dbReference>
<organism evidence="2 3">
    <name type="scientific">Chondromyces crocatus</name>
    <dbReference type="NCBI Taxonomy" id="52"/>
    <lineage>
        <taxon>Bacteria</taxon>
        <taxon>Pseudomonadati</taxon>
        <taxon>Myxococcota</taxon>
        <taxon>Polyangia</taxon>
        <taxon>Polyangiales</taxon>
        <taxon>Polyangiaceae</taxon>
        <taxon>Chondromyces</taxon>
    </lineage>
</organism>
<evidence type="ECO:0000313" key="2">
    <source>
        <dbReference type="EMBL" id="AKT39176.1"/>
    </source>
</evidence>
<dbReference type="InterPro" id="IPR016024">
    <property type="entry name" value="ARM-type_fold"/>
</dbReference>
<feature type="region of interest" description="Disordered" evidence="1">
    <location>
        <begin position="220"/>
        <end position="244"/>
    </location>
</feature>
<evidence type="ECO:0000256" key="1">
    <source>
        <dbReference type="SAM" id="MobiDB-lite"/>
    </source>
</evidence>
<dbReference type="KEGG" id="ccro:CMC5_033230"/>
<dbReference type="OrthoDB" id="5517175at2"/>
<dbReference type="SUPFAM" id="SSF48371">
    <property type="entry name" value="ARM repeat"/>
    <property type="match status" value="1"/>
</dbReference>
<dbReference type="Gene3D" id="1.25.10.10">
    <property type="entry name" value="Leucine-rich Repeat Variant"/>
    <property type="match status" value="1"/>
</dbReference>
<evidence type="ECO:0008006" key="4">
    <source>
        <dbReference type="Google" id="ProtNLM"/>
    </source>
</evidence>
<dbReference type="RefSeq" id="WP_156338638.1">
    <property type="nucleotide sequence ID" value="NZ_CP012159.1"/>
</dbReference>
<feature type="compositionally biased region" description="Basic and acidic residues" evidence="1">
    <location>
        <begin position="222"/>
        <end position="244"/>
    </location>
</feature>
<sequence>MKRTRRTWTMNTADPAGERLLRQALVEPRRFHERGAPYGLLQFYFEGRLSLETLRPLLKSDDVFVQATASFIASELGHVAQPLIDDIIPLLGAPMARVVWDAMDSLTVCATGEHLATFAHVVGMLASRDDTLRKHAMSLVSRAELPQIEAALCTFEARMPRDDHHERGLAVLMDARQVDAEKIITLMRDPSPLLRRYGAIAAKRLLRQLPELIELAGTSDDPDLRDFHDASRRELDATREQPGD</sequence>
<keyword evidence="3" id="KW-1185">Reference proteome</keyword>
<protein>
    <recommendedName>
        <fullName evidence="4">HEAT repeat domain-containing protein</fullName>
    </recommendedName>
</protein>
<proteinExistence type="predicted"/>
<accession>A0A0K1EE82</accession>
<evidence type="ECO:0000313" key="3">
    <source>
        <dbReference type="Proteomes" id="UP000067626"/>
    </source>
</evidence>
<dbReference type="AlphaFoldDB" id="A0A0K1EE82"/>